<feature type="non-terminal residue" evidence="1">
    <location>
        <position position="1"/>
    </location>
</feature>
<name>A0A0F9H6S5_9ZZZZ</name>
<protein>
    <submittedName>
        <fullName evidence="1">Uncharacterized protein</fullName>
    </submittedName>
</protein>
<gene>
    <name evidence="1" type="ORF">LCGC14_2099550</name>
</gene>
<organism evidence="1">
    <name type="scientific">marine sediment metagenome</name>
    <dbReference type="NCBI Taxonomy" id="412755"/>
    <lineage>
        <taxon>unclassified sequences</taxon>
        <taxon>metagenomes</taxon>
        <taxon>ecological metagenomes</taxon>
    </lineage>
</organism>
<evidence type="ECO:0000313" key="1">
    <source>
        <dbReference type="EMBL" id="KKL70977.1"/>
    </source>
</evidence>
<comment type="caution">
    <text evidence="1">The sequence shown here is derived from an EMBL/GenBank/DDBJ whole genome shotgun (WGS) entry which is preliminary data.</text>
</comment>
<proteinExistence type="predicted"/>
<sequence length="518" mass="58350">STTQRQVESAFLLYSPRYTRSVFGMLGWAVSNGIPARDAQRALGTMLFGGLSAFYGFARAAGLSHDEAIERINPMSGGKFLALPMGGNEYGFGSAYRATLGFMGSLLRENSWDFDSWEEAALDNPLAQYLRSRTAPTTGTLIDFIEGEDFMGKEVDLNAFIEDSGRILDYATGKFLPLNLEALFEARGPLEQRILAGLTETVGGRSFPRSAFSLFEDAQESVFQEKKALGEKPFVDFDNFEALSEANAPAVAVIATDPRVQNAQERLEYESRYRVKSREGMGFERLEETRVEQERQQLEDDTILNNGEMSVSLWKDNFRGRQGEFFARRDTIVEDFGLKFGKDRVGVNAAIDAYFSVDGEDYKNLMTGGVDWDKFFAARDDTLAGLSPTNLKLVHDYLRRYDTPTVRAFRKAQSDLDEYWAVEDLVWSRLRENEEFNPYLNLNDYLGNKVQSLIDSGVPLEEASRTLSQLDVVNKVTSMVAKLRNRYRMTHPSADALLVKWYGLSPVRPPKTRLPGRS</sequence>
<dbReference type="EMBL" id="LAZR01025732">
    <property type="protein sequence ID" value="KKL70977.1"/>
    <property type="molecule type" value="Genomic_DNA"/>
</dbReference>
<reference evidence="1" key="1">
    <citation type="journal article" date="2015" name="Nature">
        <title>Complex archaea that bridge the gap between prokaryotes and eukaryotes.</title>
        <authorList>
            <person name="Spang A."/>
            <person name="Saw J.H."/>
            <person name="Jorgensen S.L."/>
            <person name="Zaremba-Niedzwiedzka K."/>
            <person name="Martijn J."/>
            <person name="Lind A.E."/>
            <person name="van Eijk R."/>
            <person name="Schleper C."/>
            <person name="Guy L."/>
            <person name="Ettema T.J."/>
        </authorList>
    </citation>
    <scope>NUCLEOTIDE SEQUENCE</scope>
</reference>
<dbReference type="AlphaFoldDB" id="A0A0F9H6S5"/>
<accession>A0A0F9H6S5</accession>